<proteinExistence type="predicted"/>
<organism evidence="1 2">
    <name type="scientific">Tieghemostelium lacteum</name>
    <name type="common">Slime mold</name>
    <name type="synonym">Dictyostelium lacteum</name>
    <dbReference type="NCBI Taxonomy" id="361077"/>
    <lineage>
        <taxon>Eukaryota</taxon>
        <taxon>Amoebozoa</taxon>
        <taxon>Evosea</taxon>
        <taxon>Eumycetozoa</taxon>
        <taxon>Dictyostelia</taxon>
        <taxon>Dictyosteliales</taxon>
        <taxon>Raperosteliaceae</taxon>
        <taxon>Tieghemostelium</taxon>
    </lineage>
</organism>
<dbReference type="Gene3D" id="3.80.10.10">
    <property type="entry name" value="Ribonuclease Inhibitor"/>
    <property type="match status" value="1"/>
</dbReference>
<keyword evidence="2" id="KW-1185">Reference proteome</keyword>
<gene>
    <name evidence="1" type="ORF">DLAC_07284</name>
</gene>
<accession>A0A151ZC72</accession>
<sequence length="580" mass="68254">MEIPKILLLKIIQLFIDIYDTKEIGFRKWILGTLLLLSKEFSNDIVRKLYWKQRFDIRHHDHLEIYKKISSKTLGFINVQVEAYNCNYPITDILYQTVEELVMLGCCESVSLRLEMEKHEYNDRVCTRILNVMQISIKIGENRDDVLKELEDCTYRNLRDAKSYYLTQFKVKSFSLVNILLDIISSSKVIENVTFEISNFCPVSFKEITKLQKVKSLELISSDTYIVDRYDILPFIQLQGNLDRFRLDLNNREYLYAMYNSPMKINQATFFTNGFKNLKILSIFCQLPSKISSVLEMALIKYLNSESSKTLESFNTNFIFYSDDSPVVYPEISNKSIHTMQVNIYFLSRWQHRDNIVDLVLDYHKHKDLINCNNLTSVKSLDLQVNYDTQCKYIPSILKDIPQLEDFYIFYMDIKGSLNLVEICETIEHHSLKLVSFQHNGKLIGDEVQAISNLFNCHHKTLTAMKLINIPFPNEILPSIYNNTNITHLQLDRCVSDDLEFLCTMLSKNITIEHLYVQSRYFGNPFQHAFNVNRLSEIIIKNNTIKTLQFQDPKLHEHFSKLFDKKCIKQKMDITSKRLK</sequence>
<dbReference type="InParanoid" id="A0A151ZC72"/>
<protein>
    <submittedName>
        <fullName evidence="1">Uncharacterized protein</fullName>
    </submittedName>
</protein>
<dbReference type="EMBL" id="LODT01000034">
    <property type="protein sequence ID" value="KYQ91525.1"/>
    <property type="molecule type" value="Genomic_DNA"/>
</dbReference>
<name>A0A151ZC72_TIELA</name>
<dbReference type="SUPFAM" id="SSF52047">
    <property type="entry name" value="RNI-like"/>
    <property type="match status" value="1"/>
</dbReference>
<comment type="caution">
    <text evidence="1">The sequence shown here is derived from an EMBL/GenBank/DDBJ whole genome shotgun (WGS) entry which is preliminary data.</text>
</comment>
<dbReference type="AlphaFoldDB" id="A0A151ZC72"/>
<dbReference type="Proteomes" id="UP000076078">
    <property type="component" value="Unassembled WGS sequence"/>
</dbReference>
<dbReference type="InterPro" id="IPR032675">
    <property type="entry name" value="LRR_dom_sf"/>
</dbReference>
<reference evidence="1 2" key="1">
    <citation type="submission" date="2015-12" db="EMBL/GenBank/DDBJ databases">
        <title>Dictyostelia acquired genes for synthesis and detection of signals that induce cell-type specialization by lateral gene transfer from prokaryotes.</title>
        <authorList>
            <person name="Gloeckner G."/>
            <person name="Schaap P."/>
        </authorList>
    </citation>
    <scope>NUCLEOTIDE SEQUENCE [LARGE SCALE GENOMIC DNA]</scope>
    <source>
        <strain evidence="1 2">TK</strain>
    </source>
</reference>
<evidence type="ECO:0000313" key="1">
    <source>
        <dbReference type="EMBL" id="KYQ91525.1"/>
    </source>
</evidence>
<evidence type="ECO:0000313" key="2">
    <source>
        <dbReference type="Proteomes" id="UP000076078"/>
    </source>
</evidence>